<dbReference type="InterPro" id="IPR037233">
    <property type="entry name" value="CcmK-like_sf"/>
</dbReference>
<feature type="domain" description="BMC" evidence="1">
    <location>
        <begin position="7"/>
        <end position="89"/>
    </location>
</feature>
<feature type="domain" description="BMC" evidence="1">
    <location>
        <begin position="99"/>
        <end position="185"/>
    </location>
</feature>
<dbReference type="InterPro" id="IPR011238">
    <property type="entry name" value="Micro_shell_prot_PduT"/>
</dbReference>
<dbReference type="PANTHER" id="PTHR33941:SF11">
    <property type="entry name" value="BACTERIAL MICROCOMPARTMENT SHELL PROTEIN PDUJ"/>
    <property type="match status" value="1"/>
</dbReference>
<evidence type="ECO:0000259" key="1">
    <source>
        <dbReference type="PROSITE" id="PS51930"/>
    </source>
</evidence>
<dbReference type="EMBL" id="UOGE01000040">
    <property type="protein sequence ID" value="VAX19157.1"/>
    <property type="molecule type" value="Genomic_DNA"/>
</dbReference>
<dbReference type="InterPro" id="IPR000249">
    <property type="entry name" value="BMC_dom"/>
</dbReference>
<dbReference type="GO" id="GO:0031469">
    <property type="term" value="C:bacterial microcompartment"/>
    <property type="evidence" value="ECO:0007669"/>
    <property type="project" value="InterPro"/>
</dbReference>
<dbReference type="CDD" id="cd07053">
    <property type="entry name" value="BMC_PduT_repeat1"/>
    <property type="match status" value="1"/>
</dbReference>
<proteinExistence type="predicted"/>
<dbReference type="InterPro" id="IPR050575">
    <property type="entry name" value="BMC_shell"/>
</dbReference>
<dbReference type="PANTHER" id="PTHR33941">
    <property type="entry name" value="PROPANEDIOL UTILIZATION PROTEIN PDUA"/>
    <property type="match status" value="1"/>
</dbReference>
<dbReference type="PIRSF" id="PIRSF034834">
    <property type="entry name" value="PduT"/>
    <property type="match status" value="1"/>
</dbReference>
<evidence type="ECO:0000313" key="2">
    <source>
        <dbReference type="EMBL" id="VAX19157.1"/>
    </source>
</evidence>
<accession>A0A3B1CR44</accession>
<dbReference type="SMART" id="SM00877">
    <property type="entry name" value="BMC"/>
    <property type="match status" value="2"/>
</dbReference>
<dbReference type="AlphaFoldDB" id="A0A3B1CR44"/>
<dbReference type="InterPro" id="IPR044872">
    <property type="entry name" value="CcmK/CsoS1_BMC"/>
</dbReference>
<dbReference type="SUPFAM" id="SSF143414">
    <property type="entry name" value="CcmK-like"/>
    <property type="match status" value="2"/>
</dbReference>
<dbReference type="PROSITE" id="PS51930">
    <property type="entry name" value="BMC_2"/>
    <property type="match status" value="2"/>
</dbReference>
<organism evidence="2">
    <name type="scientific">hydrothermal vent metagenome</name>
    <dbReference type="NCBI Taxonomy" id="652676"/>
    <lineage>
        <taxon>unclassified sequences</taxon>
        <taxon>metagenomes</taxon>
        <taxon>ecological metagenomes</taxon>
    </lineage>
</organism>
<dbReference type="Pfam" id="PF00936">
    <property type="entry name" value="BMC"/>
    <property type="match status" value="2"/>
</dbReference>
<name>A0A3B1CR44_9ZZZZ</name>
<gene>
    <name evidence="2" type="ORF">MNBD_NITROSPINAE02-597</name>
</gene>
<reference evidence="2" key="1">
    <citation type="submission" date="2018-06" db="EMBL/GenBank/DDBJ databases">
        <authorList>
            <person name="Zhirakovskaya E."/>
        </authorList>
    </citation>
    <scope>NUCLEOTIDE SEQUENCE</scope>
</reference>
<dbReference type="Gene3D" id="3.30.70.1710">
    <property type="match status" value="2"/>
</dbReference>
<sequence length="185" mass="20021">MELQSPAVAMIELRSISRGVKTADEMVKKAQVNLMEARTVCPGKYMIIITGEVGPVEESYIKGKEIAGEMMIDEMFLPNAHWQLIPAMEACVEVKEIVSLAIIETFSVASVILSADAAAKMADVTLIELRMANGLGGKSFYTMTGELSEVEAATEAGVDIIEPAGTLVNREIIPNPHEDINLKLL</sequence>
<dbReference type="CDD" id="cd07054">
    <property type="entry name" value="BMC_PduT_repeat2"/>
    <property type="match status" value="1"/>
</dbReference>
<protein>
    <recommendedName>
        <fullName evidence="1">BMC domain-containing protein</fullName>
    </recommendedName>
</protein>